<dbReference type="SUPFAM" id="SSF56672">
    <property type="entry name" value="DNA/RNA polymerases"/>
    <property type="match status" value="1"/>
</dbReference>
<dbReference type="InterPro" id="IPR000477">
    <property type="entry name" value="RT_dom"/>
</dbReference>
<evidence type="ECO:0000313" key="2">
    <source>
        <dbReference type="EMBL" id="MET9851338.1"/>
    </source>
</evidence>
<dbReference type="PANTHER" id="PTHR34047">
    <property type="entry name" value="NUCLEAR INTRON MATURASE 1, MITOCHONDRIAL-RELATED"/>
    <property type="match status" value="1"/>
</dbReference>
<dbReference type="Pfam" id="PF00078">
    <property type="entry name" value="RVT_1"/>
    <property type="match status" value="1"/>
</dbReference>
<dbReference type="EC" id="2.7.7.49" evidence="2"/>
<feature type="non-terminal residue" evidence="2">
    <location>
        <position position="324"/>
    </location>
</feature>
<dbReference type="GO" id="GO:0003964">
    <property type="term" value="F:RNA-directed DNA polymerase activity"/>
    <property type="evidence" value="ECO:0007669"/>
    <property type="project" value="UniProtKB-KW"/>
</dbReference>
<proteinExistence type="predicted"/>
<evidence type="ECO:0000259" key="1">
    <source>
        <dbReference type="PROSITE" id="PS50878"/>
    </source>
</evidence>
<dbReference type="Proteomes" id="UP001550210">
    <property type="component" value="Unassembled WGS sequence"/>
</dbReference>
<sequence length="324" mass="36871">MRERKIPKPGGSGKVRKLGIPALADRVVQAALKLVLEPVFEADFEPVSYGFRPRRRPHDAIAEIHHFGTRGYRWVLDADIEAAFDNLSHSFVLDRVRARVKDKRVLALVKAFLKAGVLTELGEQRNTHTGTPQGGILSPLIFNVALSALDEHVMAPWKDGGAMSTPGKRTYRRSRGRPTWRIIRYADDLVILVHGSREDTEALREDVAGVLATMGLRLSPAKTQVVHMSDGFSFLGFRIRWKRKRGTNKWYIYTFIDARPVRTLKAKIRALTHKTSQWDLASTLTRLGQIMRGWANYFKHAVAKHTFSKLDDFTFWRLAHLLRA</sequence>
<organism evidence="2 3">
    <name type="scientific">Streptomyces ossamyceticus</name>
    <dbReference type="NCBI Taxonomy" id="249581"/>
    <lineage>
        <taxon>Bacteria</taxon>
        <taxon>Bacillati</taxon>
        <taxon>Actinomycetota</taxon>
        <taxon>Actinomycetes</taxon>
        <taxon>Kitasatosporales</taxon>
        <taxon>Streptomycetaceae</taxon>
        <taxon>Streptomyces</taxon>
    </lineage>
</organism>
<evidence type="ECO:0000313" key="3">
    <source>
        <dbReference type="Proteomes" id="UP001550210"/>
    </source>
</evidence>
<keyword evidence="2" id="KW-0548">Nucleotidyltransferase</keyword>
<keyword evidence="2" id="KW-0808">Transferase</keyword>
<dbReference type="EMBL" id="JBEXPZ010000131">
    <property type="protein sequence ID" value="MET9851338.1"/>
    <property type="molecule type" value="Genomic_DNA"/>
</dbReference>
<comment type="caution">
    <text evidence="2">The sequence shown here is derived from an EMBL/GenBank/DDBJ whole genome shotgun (WGS) entry which is preliminary data.</text>
</comment>
<dbReference type="InterPro" id="IPR030931">
    <property type="entry name" value="Group_II_RT_mat"/>
</dbReference>
<dbReference type="PANTHER" id="PTHR34047:SF8">
    <property type="entry name" value="PROTEIN YKFC"/>
    <property type="match status" value="1"/>
</dbReference>
<dbReference type="InterPro" id="IPR043502">
    <property type="entry name" value="DNA/RNA_pol_sf"/>
</dbReference>
<name>A0ABV2VBY9_9ACTN</name>
<keyword evidence="3" id="KW-1185">Reference proteome</keyword>
<dbReference type="CDD" id="cd01651">
    <property type="entry name" value="RT_G2_intron"/>
    <property type="match status" value="1"/>
</dbReference>
<dbReference type="PROSITE" id="PS50878">
    <property type="entry name" value="RT_POL"/>
    <property type="match status" value="1"/>
</dbReference>
<accession>A0ABV2VBY9</accession>
<gene>
    <name evidence="2" type="primary">ltrA</name>
    <name evidence="2" type="ORF">ABZZ21_43850</name>
</gene>
<dbReference type="InterPro" id="IPR013597">
    <property type="entry name" value="Mat_intron_G2"/>
</dbReference>
<reference evidence="2 3" key="1">
    <citation type="submission" date="2024-06" db="EMBL/GenBank/DDBJ databases">
        <title>The Natural Products Discovery Center: Release of the First 8490 Sequenced Strains for Exploring Actinobacteria Biosynthetic Diversity.</title>
        <authorList>
            <person name="Kalkreuter E."/>
            <person name="Kautsar S.A."/>
            <person name="Yang D."/>
            <person name="Bader C.D."/>
            <person name="Teijaro C.N."/>
            <person name="Fluegel L."/>
            <person name="Davis C.M."/>
            <person name="Simpson J.R."/>
            <person name="Lauterbach L."/>
            <person name="Steele A.D."/>
            <person name="Gui C."/>
            <person name="Meng S."/>
            <person name="Li G."/>
            <person name="Viehrig K."/>
            <person name="Ye F."/>
            <person name="Su P."/>
            <person name="Kiefer A.F."/>
            <person name="Nichols A."/>
            <person name="Cepeda A.J."/>
            <person name="Yan W."/>
            <person name="Fan B."/>
            <person name="Jiang Y."/>
            <person name="Adhikari A."/>
            <person name="Zheng C.-J."/>
            <person name="Schuster L."/>
            <person name="Cowan T.M."/>
            <person name="Smanski M.J."/>
            <person name="Chevrette M.G."/>
            <person name="De Carvalho L.P.S."/>
            <person name="Shen B."/>
        </authorList>
    </citation>
    <scope>NUCLEOTIDE SEQUENCE [LARGE SCALE GENOMIC DNA]</scope>
    <source>
        <strain evidence="2 3">NPDC006434</strain>
    </source>
</reference>
<dbReference type="InterPro" id="IPR051083">
    <property type="entry name" value="GrpII_Intron_Splice-Mob/Def"/>
</dbReference>
<dbReference type="RefSeq" id="WP_355405188.1">
    <property type="nucleotide sequence ID" value="NZ_JBEXPZ010000131.1"/>
</dbReference>
<keyword evidence="2" id="KW-0695">RNA-directed DNA polymerase</keyword>
<dbReference type="Pfam" id="PF08388">
    <property type="entry name" value="GIIM"/>
    <property type="match status" value="1"/>
</dbReference>
<feature type="domain" description="Reverse transcriptase" evidence="1">
    <location>
        <begin position="1"/>
        <end position="239"/>
    </location>
</feature>
<dbReference type="NCBIfam" id="TIGR04416">
    <property type="entry name" value="group_II_RT_mat"/>
    <property type="match status" value="1"/>
</dbReference>
<protein>
    <submittedName>
        <fullName evidence="2">Group II intron reverse transcriptase/maturase</fullName>
        <ecNumber evidence="2">2.7.7.49</ecNumber>
    </submittedName>
</protein>